<keyword evidence="1" id="KW-0472">Membrane</keyword>
<keyword evidence="1" id="KW-1133">Transmembrane helix</keyword>
<accession>A0A6A6U8C4</accession>
<proteinExistence type="predicted"/>
<evidence type="ECO:0000313" key="2">
    <source>
        <dbReference type="EMBL" id="KAF2668210.1"/>
    </source>
</evidence>
<organism evidence="2 3">
    <name type="scientific">Microthyrium microscopicum</name>
    <dbReference type="NCBI Taxonomy" id="703497"/>
    <lineage>
        <taxon>Eukaryota</taxon>
        <taxon>Fungi</taxon>
        <taxon>Dikarya</taxon>
        <taxon>Ascomycota</taxon>
        <taxon>Pezizomycotina</taxon>
        <taxon>Dothideomycetes</taxon>
        <taxon>Dothideomycetes incertae sedis</taxon>
        <taxon>Microthyriales</taxon>
        <taxon>Microthyriaceae</taxon>
        <taxon>Microthyrium</taxon>
    </lineage>
</organism>
<dbReference type="EMBL" id="MU004236">
    <property type="protein sequence ID" value="KAF2668210.1"/>
    <property type="molecule type" value="Genomic_DNA"/>
</dbReference>
<evidence type="ECO:0000256" key="1">
    <source>
        <dbReference type="SAM" id="Phobius"/>
    </source>
</evidence>
<feature type="transmembrane region" description="Helical" evidence="1">
    <location>
        <begin position="21"/>
        <end position="40"/>
    </location>
</feature>
<name>A0A6A6U8C4_9PEZI</name>
<protein>
    <submittedName>
        <fullName evidence="2">Uncharacterized protein</fullName>
    </submittedName>
</protein>
<keyword evidence="3" id="KW-1185">Reference proteome</keyword>
<evidence type="ECO:0000313" key="3">
    <source>
        <dbReference type="Proteomes" id="UP000799302"/>
    </source>
</evidence>
<sequence>MALRKCILWTAFALMIESTRILEFLTFTVVVSHTILSFLVSQRRICNPENHVLTGKRAYALYTEERGRMKTPHLGNTIDEEEKIWDSTIKHKAVAKLTIHMIFTIKPSPHHHQHQPYDTFKTLFSSLPHFPPPEQQFWKSISPYTSHFYTAVPLNSPAQKTAAPKSKRGFHTPRTVPNISTSLQFPRCA</sequence>
<keyword evidence="1" id="KW-0812">Transmembrane</keyword>
<dbReference type="AlphaFoldDB" id="A0A6A6U8C4"/>
<reference evidence="2" key="1">
    <citation type="journal article" date="2020" name="Stud. Mycol.">
        <title>101 Dothideomycetes genomes: a test case for predicting lifestyles and emergence of pathogens.</title>
        <authorList>
            <person name="Haridas S."/>
            <person name="Albert R."/>
            <person name="Binder M."/>
            <person name="Bloem J."/>
            <person name="Labutti K."/>
            <person name="Salamov A."/>
            <person name="Andreopoulos B."/>
            <person name="Baker S."/>
            <person name="Barry K."/>
            <person name="Bills G."/>
            <person name="Bluhm B."/>
            <person name="Cannon C."/>
            <person name="Castanera R."/>
            <person name="Culley D."/>
            <person name="Daum C."/>
            <person name="Ezra D."/>
            <person name="Gonzalez J."/>
            <person name="Henrissat B."/>
            <person name="Kuo A."/>
            <person name="Liang C."/>
            <person name="Lipzen A."/>
            <person name="Lutzoni F."/>
            <person name="Magnuson J."/>
            <person name="Mondo S."/>
            <person name="Nolan M."/>
            <person name="Ohm R."/>
            <person name="Pangilinan J."/>
            <person name="Park H.-J."/>
            <person name="Ramirez L."/>
            <person name="Alfaro M."/>
            <person name="Sun H."/>
            <person name="Tritt A."/>
            <person name="Yoshinaga Y."/>
            <person name="Zwiers L.-H."/>
            <person name="Turgeon B."/>
            <person name="Goodwin S."/>
            <person name="Spatafora J."/>
            <person name="Crous P."/>
            <person name="Grigoriev I."/>
        </authorList>
    </citation>
    <scope>NUCLEOTIDE SEQUENCE</scope>
    <source>
        <strain evidence="2">CBS 115976</strain>
    </source>
</reference>
<gene>
    <name evidence="2" type="ORF">BT63DRAFT_270853</name>
</gene>
<dbReference type="Proteomes" id="UP000799302">
    <property type="component" value="Unassembled WGS sequence"/>
</dbReference>